<sequence length="133" mass="15245">MVFAAIEGLGPRRPVLKRMQSLNLDTASVSDYSVAFLKDPDVDRELYCSDNRLLSPGIEDTEVQATEHYESKKEEEEQVLDEESQLMAMMGLPLAFASSSEQKVRKRRRPYRKPVTCVEDKEADKDLQQVYKT</sequence>
<keyword evidence="2" id="KW-1185">Reference proteome</keyword>
<dbReference type="Proteomes" id="UP001352852">
    <property type="component" value="Unassembled WGS sequence"/>
</dbReference>
<evidence type="ECO:0000313" key="2">
    <source>
        <dbReference type="Proteomes" id="UP001352852"/>
    </source>
</evidence>
<proteinExistence type="predicted"/>
<evidence type="ECO:0000313" key="1">
    <source>
        <dbReference type="EMBL" id="MED6282555.1"/>
    </source>
</evidence>
<accession>A0ABU7E8T3</accession>
<comment type="caution">
    <text evidence="1">The sequence shown here is derived from an EMBL/GenBank/DDBJ whole genome shotgun (WGS) entry which is preliminary data.</text>
</comment>
<reference evidence="1 2" key="1">
    <citation type="submission" date="2021-06" db="EMBL/GenBank/DDBJ databases">
        <authorList>
            <person name="Palmer J.M."/>
        </authorList>
    </citation>
    <scope>NUCLEOTIDE SEQUENCE [LARGE SCALE GENOMIC DNA]</scope>
    <source>
        <strain evidence="1 2">CL_MEX2019</strain>
        <tissue evidence="1">Muscle</tissue>
    </source>
</reference>
<dbReference type="EMBL" id="JAHUTJ010047880">
    <property type="protein sequence ID" value="MED6282555.1"/>
    <property type="molecule type" value="Genomic_DNA"/>
</dbReference>
<protein>
    <submittedName>
        <fullName evidence="1">Uncharacterized protein</fullName>
    </submittedName>
</protein>
<gene>
    <name evidence="1" type="ORF">CHARACLAT_033322</name>
</gene>
<name>A0ABU7E8T3_9TELE</name>
<feature type="non-terminal residue" evidence="1">
    <location>
        <position position="133"/>
    </location>
</feature>
<organism evidence="1 2">
    <name type="scientific">Characodon lateralis</name>
    <dbReference type="NCBI Taxonomy" id="208331"/>
    <lineage>
        <taxon>Eukaryota</taxon>
        <taxon>Metazoa</taxon>
        <taxon>Chordata</taxon>
        <taxon>Craniata</taxon>
        <taxon>Vertebrata</taxon>
        <taxon>Euteleostomi</taxon>
        <taxon>Actinopterygii</taxon>
        <taxon>Neopterygii</taxon>
        <taxon>Teleostei</taxon>
        <taxon>Neoteleostei</taxon>
        <taxon>Acanthomorphata</taxon>
        <taxon>Ovalentaria</taxon>
        <taxon>Atherinomorphae</taxon>
        <taxon>Cyprinodontiformes</taxon>
        <taxon>Goodeidae</taxon>
        <taxon>Characodon</taxon>
    </lineage>
</organism>